<dbReference type="CDD" id="cd03241">
    <property type="entry name" value="ABC_RecN"/>
    <property type="match status" value="2"/>
</dbReference>
<feature type="coiled-coil region" evidence="10">
    <location>
        <begin position="341"/>
        <end position="368"/>
    </location>
</feature>
<keyword evidence="10" id="KW-0175">Coiled coil</keyword>
<dbReference type="NCBIfam" id="TIGR00634">
    <property type="entry name" value="recN"/>
    <property type="match status" value="1"/>
</dbReference>
<evidence type="ECO:0000256" key="3">
    <source>
        <dbReference type="ARBA" id="ARBA00021315"/>
    </source>
</evidence>
<dbReference type="OrthoDB" id="9806954at2"/>
<keyword evidence="7 9" id="KW-0234">DNA repair</keyword>
<keyword evidence="13" id="KW-1185">Reference proteome</keyword>
<evidence type="ECO:0000256" key="4">
    <source>
        <dbReference type="ARBA" id="ARBA00022741"/>
    </source>
</evidence>
<accession>A0A2U8DMW7</accession>
<keyword evidence="5 9" id="KW-0227">DNA damage</keyword>
<evidence type="ECO:0000256" key="8">
    <source>
        <dbReference type="ARBA" id="ARBA00033408"/>
    </source>
</evidence>
<protein>
    <recommendedName>
        <fullName evidence="3 9">DNA repair protein RecN</fullName>
    </recommendedName>
    <alternativeName>
        <fullName evidence="8 9">Recombination protein N</fullName>
    </alternativeName>
</protein>
<dbReference type="RefSeq" id="WP_032076581.1">
    <property type="nucleotide sequence ID" value="NZ_CP020953.1"/>
</dbReference>
<dbReference type="AlphaFoldDB" id="A0A2U8DMW7"/>
<dbReference type="FunFam" id="3.40.50.300:FF:000319">
    <property type="entry name" value="DNA repair protein RecN"/>
    <property type="match status" value="1"/>
</dbReference>
<evidence type="ECO:0000256" key="9">
    <source>
        <dbReference type="PIRNR" id="PIRNR003128"/>
    </source>
</evidence>
<dbReference type="GO" id="GO:0009432">
    <property type="term" value="P:SOS response"/>
    <property type="evidence" value="ECO:0007669"/>
    <property type="project" value="TreeGrafter"/>
</dbReference>
<keyword evidence="4" id="KW-0547">Nucleotide-binding</keyword>
<evidence type="ECO:0000259" key="11">
    <source>
        <dbReference type="Pfam" id="PF02463"/>
    </source>
</evidence>
<dbReference type="Pfam" id="PF02463">
    <property type="entry name" value="SMC_N"/>
    <property type="match status" value="1"/>
</dbReference>
<name>A0A2U8DMW7_9CLOT</name>
<feature type="domain" description="RecF/RecN/SMC N-terminal" evidence="11">
    <location>
        <begin position="2"/>
        <end position="507"/>
    </location>
</feature>
<dbReference type="GO" id="GO:0006310">
    <property type="term" value="P:DNA recombination"/>
    <property type="evidence" value="ECO:0007669"/>
    <property type="project" value="InterPro"/>
</dbReference>
<dbReference type="Gene3D" id="3.40.50.300">
    <property type="entry name" value="P-loop containing nucleotide triphosphate hydrolases"/>
    <property type="match status" value="2"/>
</dbReference>
<sequence>MLLQLNIKNFALIENLSISFDDGFNVLSGETGAGKSIIIDAINYVLGSKFNKDLIRTGENKTFVEAIFTLTNCKTLEMLKRNDIGVDSDELVIISRETFQSGKSITKINGKSVLINTLKSISSTLLDIHGQHENQNLLSAENHIDYVDSYGEENLREFLLNYREKYDKLCEIESKINELAGKDGERDKLIDFLKYQIDEINSLKLKQNEDVELEEKYKVLSNAEKINNTLNNSYACLYTGSEESMSIHDNLGVAIKDLSLVQENLSQIKGIVDVLKDAYYYIEDGIEQIRSIKDDIFYDEGELEYINSRIYQINGVKKKYGNSIDDILKYRDKIKFQYDEMINSSEIIENLKNERNNLMEELKIYGEKLHKERCKIADELQLRIKNELDFVGLEKSTFKVNIEFQTKFYLNGMDKIQFYISTNPGEPLKPLEKVVSGGELSRIMLALKTVFVDKDHIPSVVFDEIDTGISGRIAQCVAEKMYVISKNHQVFCVTHLPQIACMSDIHYWVSKKVKDEKTYTTIRKMNYQEKEYEIARMIGGSEVTKLTLEHAKELIKMANSRKKLII</sequence>
<evidence type="ECO:0000256" key="5">
    <source>
        <dbReference type="ARBA" id="ARBA00022763"/>
    </source>
</evidence>
<evidence type="ECO:0000313" key="13">
    <source>
        <dbReference type="Proteomes" id="UP000244910"/>
    </source>
</evidence>
<dbReference type="GO" id="GO:0043590">
    <property type="term" value="C:bacterial nucleoid"/>
    <property type="evidence" value="ECO:0007669"/>
    <property type="project" value="TreeGrafter"/>
</dbReference>
<dbReference type="PANTHER" id="PTHR11059">
    <property type="entry name" value="DNA REPAIR PROTEIN RECN"/>
    <property type="match status" value="1"/>
</dbReference>
<comment type="function">
    <text evidence="1 9">May be involved in recombinational repair of damaged DNA.</text>
</comment>
<dbReference type="GO" id="GO:0005524">
    <property type="term" value="F:ATP binding"/>
    <property type="evidence" value="ECO:0007669"/>
    <property type="project" value="UniProtKB-KW"/>
</dbReference>
<dbReference type="SUPFAM" id="SSF52540">
    <property type="entry name" value="P-loop containing nucleoside triphosphate hydrolases"/>
    <property type="match status" value="2"/>
</dbReference>
<dbReference type="EMBL" id="CP020953">
    <property type="protein sequence ID" value="AWI03795.1"/>
    <property type="molecule type" value="Genomic_DNA"/>
</dbReference>
<keyword evidence="6" id="KW-0067">ATP-binding</keyword>
<comment type="similarity">
    <text evidence="2 9">Belongs to the RecN family.</text>
</comment>
<dbReference type="PIRSF" id="PIRSF003128">
    <property type="entry name" value="RecN"/>
    <property type="match status" value="1"/>
</dbReference>
<evidence type="ECO:0000256" key="6">
    <source>
        <dbReference type="ARBA" id="ARBA00022840"/>
    </source>
</evidence>
<evidence type="ECO:0000256" key="1">
    <source>
        <dbReference type="ARBA" id="ARBA00003618"/>
    </source>
</evidence>
<dbReference type="InterPro" id="IPR027417">
    <property type="entry name" value="P-loop_NTPase"/>
</dbReference>
<organism evidence="12 13">
    <name type="scientific">Clostridium drakei</name>
    <dbReference type="NCBI Taxonomy" id="332101"/>
    <lineage>
        <taxon>Bacteria</taxon>
        <taxon>Bacillati</taxon>
        <taxon>Bacillota</taxon>
        <taxon>Clostridia</taxon>
        <taxon>Eubacteriales</taxon>
        <taxon>Clostridiaceae</taxon>
        <taxon>Clostridium</taxon>
    </lineage>
</organism>
<dbReference type="InterPro" id="IPR003395">
    <property type="entry name" value="RecF/RecN/SMC_N"/>
</dbReference>
<gene>
    <name evidence="12" type="ORF">B9W14_04595</name>
</gene>
<dbReference type="FunFam" id="3.40.50.300:FF:000356">
    <property type="entry name" value="DNA repair protein RecN"/>
    <property type="match status" value="1"/>
</dbReference>
<reference evidence="13" key="1">
    <citation type="submission" date="2017-04" db="EMBL/GenBank/DDBJ databases">
        <authorList>
            <person name="Song Y."/>
            <person name="Cho B.-K."/>
        </authorList>
    </citation>
    <scope>NUCLEOTIDE SEQUENCE [LARGE SCALE GENOMIC DNA]</scope>
    <source>
        <strain evidence="13">SL1</strain>
    </source>
</reference>
<dbReference type="InterPro" id="IPR004604">
    <property type="entry name" value="DNA_recomb/repair_RecN"/>
</dbReference>
<dbReference type="Proteomes" id="UP000244910">
    <property type="component" value="Chromosome"/>
</dbReference>
<evidence type="ECO:0000256" key="7">
    <source>
        <dbReference type="ARBA" id="ARBA00023204"/>
    </source>
</evidence>
<dbReference type="PANTHER" id="PTHR11059:SF0">
    <property type="entry name" value="DNA REPAIR PROTEIN RECN"/>
    <property type="match status" value="1"/>
</dbReference>
<evidence type="ECO:0000313" key="12">
    <source>
        <dbReference type="EMBL" id="AWI03795.1"/>
    </source>
</evidence>
<dbReference type="GO" id="GO:0006281">
    <property type="term" value="P:DNA repair"/>
    <property type="evidence" value="ECO:0007669"/>
    <property type="project" value="UniProtKB-KW"/>
</dbReference>
<dbReference type="KEGG" id="cdrk:B9W14_04595"/>
<evidence type="ECO:0000256" key="2">
    <source>
        <dbReference type="ARBA" id="ARBA00009441"/>
    </source>
</evidence>
<proteinExistence type="inferred from homology"/>
<evidence type="ECO:0000256" key="10">
    <source>
        <dbReference type="SAM" id="Coils"/>
    </source>
</evidence>